<dbReference type="EMBL" id="JANPWB010000006">
    <property type="protein sequence ID" value="KAJ1175692.1"/>
    <property type="molecule type" value="Genomic_DNA"/>
</dbReference>
<reference evidence="1" key="1">
    <citation type="journal article" date="2022" name="bioRxiv">
        <title>Sequencing and chromosome-scale assembly of the giantPleurodeles waltlgenome.</title>
        <authorList>
            <person name="Brown T."/>
            <person name="Elewa A."/>
            <person name="Iarovenko S."/>
            <person name="Subramanian E."/>
            <person name="Araus A.J."/>
            <person name="Petzold A."/>
            <person name="Susuki M."/>
            <person name="Suzuki K.-i.T."/>
            <person name="Hayashi T."/>
            <person name="Toyoda A."/>
            <person name="Oliveira C."/>
            <person name="Osipova E."/>
            <person name="Leigh N.D."/>
            <person name="Simon A."/>
            <person name="Yun M.H."/>
        </authorList>
    </citation>
    <scope>NUCLEOTIDE SEQUENCE</scope>
    <source>
        <strain evidence="1">20211129_DDA</strain>
        <tissue evidence="1">Liver</tissue>
    </source>
</reference>
<gene>
    <name evidence="1" type="ORF">NDU88_000979</name>
</gene>
<proteinExistence type="predicted"/>
<comment type="caution">
    <text evidence="1">The sequence shown here is derived from an EMBL/GenBank/DDBJ whole genome shotgun (WGS) entry which is preliminary data.</text>
</comment>
<sequence>MPDGAAGEAQHRRLAMCATPTDEAAVQSLPQPGKAVDRLPNASKKTDDGYMCMLMTHVHLCSMVPWLPQDEEYTYMQCHAFKRNHKEAAATYI</sequence>
<name>A0AAV7TGJ9_PLEWA</name>
<keyword evidence="2" id="KW-1185">Reference proteome</keyword>
<evidence type="ECO:0000313" key="1">
    <source>
        <dbReference type="EMBL" id="KAJ1175692.1"/>
    </source>
</evidence>
<protein>
    <submittedName>
        <fullName evidence="1">Uncharacterized protein</fullName>
    </submittedName>
</protein>
<evidence type="ECO:0000313" key="2">
    <source>
        <dbReference type="Proteomes" id="UP001066276"/>
    </source>
</evidence>
<accession>A0AAV7TGJ9</accession>
<dbReference type="AlphaFoldDB" id="A0AAV7TGJ9"/>
<dbReference type="Proteomes" id="UP001066276">
    <property type="component" value="Chromosome 3_2"/>
</dbReference>
<organism evidence="1 2">
    <name type="scientific">Pleurodeles waltl</name>
    <name type="common">Iberian ribbed newt</name>
    <dbReference type="NCBI Taxonomy" id="8319"/>
    <lineage>
        <taxon>Eukaryota</taxon>
        <taxon>Metazoa</taxon>
        <taxon>Chordata</taxon>
        <taxon>Craniata</taxon>
        <taxon>Vertebrata</taxon>
        <taxon>Euteleostomi</taxon>
        <taxon>Amphibia</taxon>
        <taxon>Batrachia</taxon>
        <taxon>Caudata</taxon>
        <taxon>Salamandroidea</taxon>
        <taxon>Salamandridae</taxon>
        <taxon>Pleurodelinae</taxon>
        <taxon>Pleurodeles</taxon>
    </lineage>
</organism>